<feature type="compositionally biased region" description="Basic and acidic residues" evidence="1">
    <location>
        <begin position="163"/>
        <end position="172"/>
    </location>
</feature>
<feature type="region of interest" description="Disordered" evidence="1">
    <location>
        <begin position="152"/>
        <end position="172"/>
    </location>
</feature>
<evidence type="ECO:0000256" key="1">
    <source>
        <dbReference type="SAM" id="MobiDB-lite"/>
    </source>
</evidence>
<accession>A0A915J710</accession>
<protein>
    <submittedName>
        <fullName evidence="3">Uncharacterized protein</fullName>
    </submittedName>
</protein>
<organism evidence="2 3">
    <name type="scientific">Romanomermis culicivorax</name>
    <name type="common">Nematode worm</name>
    <dbReference type="NCBI Taxonomy" id="13658"/>
    <lineage>
        <taxon>Eukaryota</taxon>
        <taxon>Metazoa</taxon>
        <taxon>Ecdysozoa</taxon>
        <taxon>Nematoda</taxon>
        <taxon>Enoplea</taxon>
        <taxon>Dorylaimia</taxon>
        <taxon>Mermithida</taxon>
        <taxon>Mermithoidea</taxon>
        <taxon>Mermithidae</taxon>
        <taxon>Romanomermis</taxon>
    </lineage>
</organism>
<keyword evidence="2" id="KW-1185">Reference proteome</keyword>
<dbReference type="Proteomes" id="UP000887565">
    <property type="component" value="Unplaced"/>
</dbReference>
<evidence type="ECO:0000313" key="3">
    <source>
        <dbReference type="WBParaSite" id="nRc.2.0.1.t21528-RA"/>
    </source>
</evidence>
<name>A0A915J710_ROMCU</name>
<dbReference type="WBParaSite" id="nRc.2.0.1.t21528-RA">
    <property type="protein sequence ID" value="nRc.2.0.1.t21528-RA"/>
    <property type="gene ID" value="nRc.2.0.1.g21528"/>
</dbReference>
<dbReference type="AlphaFoldDB" id="A0A915J710"/>
<sequence length="479" mass="55928">MEGTFNMDNGYGEVAHIVEHEIVGQRSMKLDNACQECPQRIFEGQGQRKFSRDLAERVRNYDLENSIVKAIKPQFNLDFQRSGIEFLIQNNYSYILRGPIPRDANISSFTILPIISYKIEPSFWPTMESVQLSIKYVNQNLNDTKPEIIDKRRKRSSTFKRASPLEKTPRRHEKPGLRFHDIILRVWQKDVARANARVHLNLETSGTNFSTMENCVLRDIYLHFIQDSSRKIEKTTNGFMVEQQRLKPFHFQFQSLLNRLIIIDEINDHDVKVACNRLMAIPSTNSADLRNKLPELVCHQKTHALGEEDRWKCENIGIRNLTQFLQQFYSQLHADIYVINDMKNPMNVLHFSEEFHKAIVKRFDSKPITRLDPNQDVINESKTTFINVTAPGEIQNMAEINFFIPRTDKLAVVALGILYRIQRDLVLHKLRIVDGLGYDPTVNYIQKHEGIIQRFLVWGIAHSPLQMERKIDELIHSFK</sequence>
<evidence type="ECO:0000313" key="2">
    <source>
        <dbReference type="Proteomes" id="UP000887565"/>
    </source>
</evidence>
<reference evidence="3" key="1">
    <citation type="submission" date="2022-11" db="UniProtKB">
        <authorList>
            <consortium name="WormBaseParasite"/>
        </authorList>
    </citation>
    <scope>IDENTIFICATION</scope>
</reference>
<proteinExistence type="predicted"/>